<name>A0A8S5TII7_9CAUD</name>
<organism evidence="2">
    <name type="scientific">Myoviridae sp. ctYGJ17</name>
    <dbReference type="NCBI Taxonomy" id="2827692"/>
    <lineage>
        <taxon>Viruses</taxon>
        <taxon>Duplodnaviria</taxon>
        <taxon>Heunggongvirae</taxon>
        <taxon>Uroviricota</taxon>
        <taxon>Caudoviricetes</taxon>
    </lineage>
</organism>
<protein>
    <submittedName>
        <fullName evidence="2">Uncharacterized protein</fullName>
    </submittedName>
</protein>
<reference evidence="2" key="1">
    <citation type="journal article" date="2021" name="Proc. Natl. Acad. Sci. U.S.A.">
        <title>A Catalog of Tens of Thousands of Viruses from Human Metagenomes Reveals Hidden Associations with Chronic Diseases.</title>
        <authorList>
            <person name="Tisza M.J."/>
            <person name="Buck C.B."/>
        </authorList>
    </citation>
    <scope>NUCLEOTIDE SEQUENCE</scope>
    <source>
        <strain evidence="2">CtYGJ17</strain>
    </source>
</reference>
<sequence length="45" mass="4665">MQQIQSLSVYPADEQRAGSKGPAYVSGQSAPAVCVRAVRHYGGSG</sequence>
<feature type="region of interest" description="Disordered" evidence="1">
    <location>
        <begin position="1"/>
        <end position="26"/>
    </location>
</feature>
<dbReference type="EMBL" id="BK032829">
    <property type="protein sequence ID" value="DAF62851.1"/>
    <property type="molecule type" value="Genomic_DNA"/>
</dbReference>
<evidence type="ECO:0000313" key="2">
    <source>
        <dbReference type="EMBL" id="DAF62851.1"/>
    </source>
</evidence>
<proteinExistence type="predicted"/>
<evidence type="ECO:0000256" key="1">
    <source>
        <dbReference type="SAM" id="MobiDB-lite"/>
    </source>
</evidence>
<accession>A0A8S5TII7</accession>